<dbReference type="KEGG" id="dgo:DGo_CA0509"/>
<dbReference type="RefSeq" id="WP_014683919.1">
    <property type="nucleotide sequence ID" value="NC_017790.1"/>
</dbReference>
<gene>
    <name evidence="3" type="ordered locus">DGo_CA0509</name>
</gene>
<dbReference type="EMBL" id="CP002191">
    <property type="protein sequence ID" value="AFD24436.1"/>
    <property type="molecule type" value="Genomic_DNA"/>
</dbReference>
<accession>H8GW71</accession>
<evidence type="ECO:0000313" key="4">
    <source>
        <dbReference type="Proteomes" id="UP000007575"/>
    </source>
</evidence>
<evidence type="ECO:0000256" key="2">
    <source>
        <dbReference type="SAM" id="Phobius"/>
    </source>
</evidence>
<feature type="region of interest" description="Disordered" evidence="1">
    <location>
        <begin position="1"/>
        <end position="26"/>
    </location>
</feature>
<evidence type="ECO:0000256" key="1">
    <source>
        <dbReference type="SAM" id="MobiDB-lite"/>
    </source>
</evidence>
<dbReference type="Proteomes" id="UP000007575">
    <property type="component" value="Chromosome"/>
</dbReference>
<feature type="compositionally biased region" description="Low complexity" evidence="1">
    <location>
        <begin position="1"/>
        <end position="15"/>
    </location>
</feature>
<keyword evidence="2" id="KW-0472">Membrane</keyword>
<feature type="transmembrane region" description="Helical" evidence="2">
    <location>
        <begin position="30"/>
        <end position="49"/>
    </location>
</feature>
<dbReference type="OrthoDB" id="1445569at2"/>
<sequence length="145" mass="15860">MTRNQDQNQNQDPQDSGPSPTRRAPGALEWTASGLALLLIASALGYLVWDALQPTRPIVLQVTPGQLERRMARFYQQVEVRNLGSASTGTVQLRGTLRRDGEIVEEVAGQLDTVPADSARSTTLVFREDPGRATLNLDVESYGEP</sequence>
<evidence type="ECO:0000313" key="3">
    <source>
        <dbReference type="EMBL" id="AFD24436.1"/>
    </source>
</evidence>
<organism evidence="3 4">
    <name type="scientific">Deinococcus gobiensis (strain DSM 21396 / JCM 16679 / CGMCC 1.7299 / I-0)</name>
    <dbReference type="NCBI Taxonomy" id="745776"/>
    <lineage>
        <taxon>Bacteria</taxon>
        <taxon>Thermotogati</taxon>
        <taxon>Deinococcota</taxon>
        <taxon>Deinococci</taxon>
        <taxon>Deinococcales</taxon>
        <taxon>Deinococcaceae</taxon>
        <taxon>Deinococcus</taxon>
    </lineage>
</organism>
<dbReference type="PATRIC" id="fig|745776.4.peg.518"/>
<dbReference type="HOGENOM" id="CLU_147394_0_0_0"/>
<dbReference type="AlphaFoldDB" id="H8GW71"/>
<name>H8GW71_DEIGI</name>
<protein>
    <submittedName>
        <fullName evidence="3">Putative transmembrane protein</fullName>
    </submittedName>
</protein>
<dbReference type="eggNOG" id="COG1572">
    <property type="taxonomic scope" value="Bacteria"/>
</dbReference>
<reference evidence="3 4" key="1">
    <citation type="journal article" date="2012" name="PLoS ONE">
        <title>Genome sequence and transcriptome analysis of the radioresistant bacterium Deinococcus gobiensis: insights into the extreme environmental adaptations.</title>
        <authorList>
            <person name="Yuan M."/>
            <person name="Chen M."/>
            <person name="Zhang W."/>
            <person name="Lu W."/>
            <person name="Wang J."/>
            <person name="Yang M."/>
            <person name="Zhao P."/>
            <person name="Tang R."/>
            <person name="Li X."/>
            <person name="Hao Y."/>
            <person name="Zhou Z."/>
            <person name="Zhan Y."/>
            <person name="Yu H."/>
            <person name="Teng C."/>
            <person name="Yan Y."/>
            <person name="Ping S."/>
            <person name="Wang Y."/>
            <person name="Lin M."/>
        </authorList>
    </citation>
    <scope>NUCLEOTIDE SEQUENCE [LARGE SCALE GENOMIC DNA]</scope>
    <source>
        <strain evidence="3 4">I-0</strain>
    </source>
</reference>
<proteinExistence type="predicted"/>
<keyword evidence="4" id="KW-1185">Reference proteome</keyword>
<keyword evidence="2" id="KW-1133">Transmembrane helix</keyword>
<keyword evidence="2 3" id="KW-0812">Transmembrane</keyword>
<dbReference type="STRING" id="745776.DGo_CA0509"/>